<dbReference type="CDD" id="cd00293">
    <property type="entry name" value="USP-like"/>
    <property type="match status" value="2"/>
</dbReference>
<dbReference type="InterPro" id="IPR006016">
    <property type="entry name" value="UspA"/>
</dbReference>
<dbReference type="PANTHER" id="PTHR46268">
    <property type="entry name" value="STRESS RESPONSE PROTEIN NHAX"/>
    <property type="match status" value="1"/>
</dbReference>
<gene>
    <name evidence="3" type="ORF">FKV25_13840</name>
</gene>
<reference evidence="3 4" key="1">
    <citation type="submission" date="2019-06" db="EMBL/GenBank/DDBJ databases">
        <title>Lysobacter alkalisoli sp. nov. isolated from saline soil.</title>
        <authorList>
            <person name="Sun J.-Q."/>
            <person name="Xu L."/>
        </authorList>
    </citation>
    <scope>NUCLEOTIDE SEQUENCE [LARGE SCALE GENOMIC DNA]</scope>
    <source>
        <strain evidence="3 4">JCM 31130</strain>
    </source>
</reference>
<protein>
    <submittedName>
        <fullName evidence="3">Universal stress protein</fullName>
    </submittedName>
</protein>
<keyword evidence="4" id="KW-1185">Reference proteome</keyword>
<dbReference type="PRINTS" id="PR01438">
    <property type="entry name" value="UNVRSLSTRESS"/>
</dbReference>
<name>A0A508A1X4_9GAMM</name>
<dbReference type="RefSeq" id="WP_141519381.1">
    <property type="nucleotide sequence ID" value="NZ_VICE01000133.1"/>
</dbReference>
<evidence type="ECO:0000313" key="4">
    <source>
        <dbReference type="Proteomes" id="UP000318212"/>
    </source>
</evidence>
<evidence type="ECO:0000313" key="3">
    <source>
        <dbReference type="EMBL" id="TQD40925.1"/>
    </source>
</evidence>
<dbReference type="InterPro" id="IPR006015">
    <property type="entry name" value="Universal_stress_UspA"/>
</dbReference>
<feature type="domain" description="UspA" evidence="2">
    <location>
        <begin position="217"/>
        <end position="287"/>
    </location>
</feature>
<accession>A0A508A1X4</accession>
<dbReference type="EMBL" id="VICE01000133">
    <property type="protein sequence ID" value="TQD40925.1"/>
    <property type="molecule type" value="Genomic_DNA"/>
</dbReference>
<comment type="similarity">
    <text evidence="1">Belongs to the universal stress protein A family.</text>
</comment>
<feature type="domain" description="UspA" evidence="2">
    <location>
        <begin position="10"/>
        <end position="162"/>
    </location>
</feature>
<proteinExistence type="inferred from homology"/>
<dbReference type="OrthoDB" id="9804721at2"/>
<evidence type="ECO:0000259" key="2">
    <source>
        <dbReference type="Pfam" id="PF00582"/>
    </source>
</evidence>
<organism evidence="3 4">
    <name type="scientific">Marilutibacter aestuarii</name>
    <dbReference type="NCBI Taxonomy" id="1706195"/>
    <lineage>
        <taxon>Bacteria</taxon>
        <taxon>Pseudomonadati</taxon>
        <taxon>Pseudomonadota</taxon>
        <taxon>Gammaproteobacteria</taxon>
        <taxon>Lysobacterales</taxon>
        <taxon>Lysobacteraceae</taxon>
        <taxon>Marilutibacter</taxon>
    </lineage>
</organism>
<dbReference type="Proteomes" id="UP000318212">
    <property type="component" value="Unassembled WGS sequence"/>
</dbReference>
<dbReference type="AlphaFoldDB" id="A0A508A1X4"/>
<dbReference type="PANTHER" id="PTHR46268:SF15">
    <property type="entry name" value="UNIVERSAL STRESS PROTEIN HP_0031"/>
    <property type="match status" value="1"/>
</dbReference>
<evidence type="ECO:0000256" key="1">
    <source>
        <dbReference type="ARBA" id="ARBA00008791"/>
    </source>
</evidence>
<dbReference type="Pfam" id="PF00582">
    <property type="entry name" value="Usp"/>
    <property type="match status" value="2"/>
</dbReference>
<sequence>MTSLIKTDGRVVAALDASSYTFSVAGTAAWAASRLGAPLTLLHAIDRANSGSSEDLSGSLALGDREVLLEQLASVDAERARLAQARGRELLDLARERLAEQVDMEAECRLRHGALVDNLLDIEADVRLFVVGKRGEHADFAKAHLGSNLERVVRAVHRPVLVAARAFKAPRGFMIAFDGSATTAKCVEMVVASPLLAGMPCRLLAVGDAEPRGFQAAAARLREAGFEVEAQCLPGTPDTVIAAEVERQRIELLVMGAYGHSRIRQLIVGSTTTTVLRQCNIPVLLLR</sequence>
<dbReference type="Gene3D" id="3.40.50.12370">
    <property type="match status" value="1"/>
</dbReference>
<comment type="caution">
    <text evidence="3">The sequence shown here is derived from an EMBL/GenBank/DDBJ whole genome shotgun (WGS) entry which is preliminary data.</text>
</comment>
<dbReference type="SUPFAM" id="SSF52402">
    <property type="entry name" value="Adenine nucleotide alpha hydrolases-like"/>
    <property type="match status" value="2"/>
</dbReference>